<comment type="caution">
    <text evidence="1">The sequence shown here is derived from an EMBL/GenBank/DDBJ whole genome shotgun (WGS) entry which is preliminary data.</text>
</comment>
<evidence type="ECO:0000313" key="1">
    <source>
        <dbReference type="EMBL" id="KAJ8714846.1"/>
    </source>
</evidence>
<gene>
    <name evidence="1" type="ORF">PYW08_004827</name>
</gene>
<evidence type="ECO:0000313" key="2">
    <source>
        <dbReference type="Proteomes" id="UP001231649"/>
    </source>
</evidence>
<organism evidence="1 2">
    <name type="scientific">Mythimna loreyi</name>
    <dbReference type="NCBI Taxonomy" id="667449"/>
    <lineage>
        <taxon>Eukaryota</taxon>
        <taxon>Metazoa</taxon>
        <taxon>Ecdysozoa</taxon>
        <taxon>Arthropoda</taxon>
        <taxon>Hexapoda</taxon>
        <taxon>Insecta</taxon>
        <taxon>Pterygota</taxon>
        <taxon>Neoptera</taxon>
        <taxon>Endopterygota</taxon>
        <taxon>Lepidoptera</taxon>
        <taxon>Glossata</taxon>
        <taxon>Ditrysia</taxon>
        <taxon>Noctuoidea</taxon>
        <taxon>Noctuidae</taxon>
        <taxon>Noctuinae</taxon>
        <taxon>Hadenini</taxon>
        <taxon>Mythimna</taxon>
    </lineage>
</organism>
<protein>
    <submittedName>
        <fullName evidence="1">Uncharacterized protein</fullName>
    </submittedName>
</protein>
<proteinExistence type="predicted"/>
<dbReference type="EMBL" id="CM056793">
    <property type="protein sequence ID" value="KAJ8714846.1"/>
    <property type="molecule type" value="Genomic_DNA"/>
</dbReference>
<accession>A0ACC2QFA5</accession>
<dbReference type="Proteomes" id="UP001231649">
    <property type="component" value="Chromosome 17"/>
</dbReference>
<reference evidence="1" key="1">
    <citation type="submission" date="2023-03" db="EMBL/GenBank/DDBJ databases">
        <title>Chromosome-level genomes of two armyworms, Mythimna separata and Mythimna loreyi, provide insights into the biosynthesis and reception of sex pheromones.</title>
        <authorList>
            <person name="Zhao H."/>
        </authorList>
    </citation>
    <scope>NUCLEOTIDE SEQUENCE</scope>
    <source>
        <strain evidence="1">BeijingLab</strain>
    </source>
</reference>
<name>A0ACC2QFA5_9NEOP</name>
<keyword evidence="2" id="KW-1185">Reference proteome</keyword>
<sequence>MTFVNIERPKITYFDPKYFNKVFALSRRLNRQDPRHYLEVYVDTRIQMDNTMKLEFFVYQFLTNRYKPSFIELHYQLCDLINLDPLIGKVVLNALGGRTCPYPPGVYDLKNLSVPFVPKGFPFTKGRIYINVSLTDSGEIKNIGRAYIDMEFKVANIRHKTN</sequence>